<organism evidence="2 3">
    <name type="scientific">Aegilops tauschii subsp. strangulata</name>
    <name type="common">Goatgrass</name>
    <dbReference type="NCBI Taxonomy" id="200361"/>
    <lineage>
        <taxon>Eukaryota</taxon>
        <taxon>Viridiplantae</taxon>
        <taxon>Streptophyta</taxon>
        <taxon>Embryophyta</taxon>
        <taxon>Tracheophyta</taxon>
        <taxon>Spermatophyta</taxon>
        <taxon>Magnoliopsida</taxon>
        <taxon>Liliopsida</taxon>
        <taxon>Poales</taxon>
        <taxon>Poaceae</taxon>
        <taxon>BOP clade</taxon>
        <taxon>Pooideae</taxon>
        <taxon>Triticodae</taxon>
        <taxon>Triticeae</taxon>
        <taxon>Triticinae</taxon>
        <taxon>Aegilops</taxon>
    </lineage>
</organism>
<proteinExistence type="predicted"/>
<reference evidence="2" key="5">
    <citation type="journal article" date="2021" name="G3 (Bethesda)">
        <title>Aegilops tauschii genome assembly Aet v5.0 features greater sequence contiguity and improved annotation.</title>
        <authorList>
            <person name="Wang L."/>
            <person name="Zhu T."/>
            <person name="Rodriguez J.C."/>
            <person name="Deal K.R."/>
            <person name="Dubcovsky J."/>
            <person name="McGuire P.E."/>
            <person name="Lux T."/>
            <person name="Spannagl M."/>
            <person name="Mayer K.F.X."/>
            <person name="Baldrich P."/>
            <person name="Meyers B.C."/>
            <person name="Huo N."/>
            <person name="Gu Y.Q."/>
            <person name="Zhou H."/>
            <person name="Devos K.M."/>
            <person name="Bennetzen J.L."/>
            <person name="Unver T."/>
            <person name="Budak H."/>
            <person name="Gulick P.J."/>
            <person name="Galiba G."/>
            <person name="Kalapos B."/>
            <person name="Nelson D.R."/>
            <person name="Li P."/>
            <person name="You F.M."/>
            <person name="Luo M.C."/>
            <person name="Dvorak J."/>
        </authorList>
    </citation>
    <scope>NUCLEOTIDE SEQUENCE [LARGE SCALE GENOMIC DNA]</scope>
    <source>
        <strain evidence="2">cv. AL8/78</strain>
    </source>
</reference>
<reference evidence="3" key="2">
    <citation type="journal article" date="2017" name="Nat. Plants">
        <title>The Aegilops tauschii genome reveals multiple impacts of transposons.</title>
        <authorList>
            <person name="Zhao G."/>
            <person name="Zou C."/>
            <person name="Li K."/>
            <person name="Wang K."/>
            <person name="Li T."/>
            <person name="Gao L."/>
            <person name="Zhang X."/>
            <person name="Wang H."/>
            <person name="Yang Z."/>
            <person name="Liu X."/>
            <person name="Jiang W."/>
            <person name="Mao L."/>
            <person name="Kong X."/>
            <person name="Jiao Y."/>
            <person name="Jia J."/>
        </authorList>
    </citation>
    <scope>NUCLEOTIDE SEQUENCE [LARGE SCALE GENOMIC DNA]</scope>
    <source>
        <strain evidence="3">cv. AL8/78</strain>
    </source>
</reference>
<accession>A0A453IL11</accession>
<keyword evidence="1" id="KW-1133">Transmembrane helix</keyword>
<reference evidence="2" key="4">
    <citation type="submission" date="2019-03" db="UniProtKB">
        <authorList>
            <consortium name="EnsemblPlants"/>
        </authorList>
    </citation>
    <scope>IDENTIFICATION</scope>
</reference>
<evidence type="ECO:0000313" key="3">
    <source>
        <dbReference type="Proteomes" id="UP000015105"/>
    </source>
</evidence>
<evidence type="ECO:0000313" key="2">
    <source>
        <dbReference type="EnsemblPlants" id="AET4Gv20594200.18"/>
    </source>
</evidence>
<keyword evidence="3" id="KW-1185">Reference proteome</keyword>
<reference evidence="3" key="1">
    <citation type="journal article" date="2014" name="Science">
        <title>Ancient hybridizations among the ancestral genomes of bread wheat.</title>
        <authorList>
            <consortium name="International Wheat Genome Sequencing Consortium,"/>
            <person name="Marcussen T."/>
            <person name="Sandve S.R."/>
            <person name="Heier L."/>
            <person name="Spannagl M."/>
            <person name="Pfeifer M."/>
            <person name="Jakobsen K.S."/>
            <person name="Wulff B.B."/>
            <person name="Steuernagel B."/>
            <person name="Mayer K.F."/>
            <person name="Olsen O.A."/>
        </authorList>
    </citation>
    <scope>NUCLEOTIDE SEQUENCE [LARGE SCALE GENOMIC DNA]</scope>
    <source>
        <strain evidence="3">cv. AL8/78</strain>
    </source>
</reference>
<feature type="transmembrane region" description="Helical" evidence="1">
    <location>
        <begin position="96"/>
        <end position="116"/>
    </location>
</feature>
<dbReference type="AlphaFoldDB" id="A0A453IL11"/>
<dbReference type="Gramene" id="AET4Gv20594200.18">
    <property type="protein sequence ID" value="AET4Gv20594200.18"/>
    <property type="gene ID" value="AET4Gv20594200"/>
</dbReference>
<protein>
    <submittedName>
        <fullName evidence="2">Uncharacterized protein</fullName>
    </submittedName>
</protein>
<reference evidence="2" key="3">
    <citation type="journal article" date="2017" name="Nature">
        <title>Genome sequence of the progenitor of the wheat D genome Aegilops tauschii.</title>
        <authorList>
            <person name="Luo M.C."/>
            <person name="Gu Y.Q."/>
            <person name="Puiu D."/>
            <person name="Wang H."/>
            <person name="Twardziok S.O."/>
            <person name="Deal K.R."/>
            <person name="Huo N."/>
            <person name="Zhu T."/>
            <person name="Wang L."/>
            <person name="Wang Y."/>
            <person name="McGuire P.E."/>
            <person name="Liu S."/>
            <person name="Long H."/>
            <person name="Ramasamy R.K."/>
            <person name="Rodriguez J.C."/>
            <person name="Van S.L."/>
            <person name="Yuan L."/>
            <person name="Wang Z."/>
            <person name="Xia Z."/>
            <person name="Xiao L."/>
            <person name="Anderson O.D."/>
            <person name="Ouyang S."/>
            <person name="Liang Y."/>
            <person name="Zimin A.V."/>
            <person name="Pertea G."/>
            <person name="Qi P."/>
            <person name="Bennetzen J.L."/>
            <person name="Dai X."/>
            <person name="Dawson M.W."/>
            <person name="Muller H.G."/>
            <person name="Kugler K."/>
            <person name="Rivarola-Duarte L."/>
            <person name="Spannagl M."/>
            <person name="Mayer K.F.X."/>
            <person name="Lu F.H."/>
            <person name="Bevan M.W."/>
            <person name="Leroy P."/>
            <person name="Li P."/>
            <person name="You F.M."/>
            <person name="Sun Q."/>
            <person name="Liu Z."/>
            <person name="Lyons E."/>
            <person name="Wicker T."/>
            <person name="Salzberg S.L."/>
            <person name="Devos K.M."/>
            <person name="Dvorak J."/>
        </authorList>
    </citation>
    <scope>NUCLEOTIDE SEQUENCE [LARGE SCALE GENOMIC DNA]</scope>
    <source>
        <strain evidence="2">cv. AL8/78</strain>
    </source>
</reference>
<dbReference type="Gramene" id="AET4Gv20594200.9">
    <property type="protein sequence ID" value="AET4Gv20594200.9"/>
    <property type="gene ID" value="AET4Gv20594200"/>
</dbReference>
<keyword evidence="1" id="KW-0812">Transmembrane</keyword>
<evidence type="ECO:0000256" key="1">
    <source>
        <dbReference type="SAM" id="Phobius"/>
    </source>
</evidence>
<name>A0A453IL11_AEGTS</name>
<dbReference type="EnsemblPlants" id="AET4Gv20594200.18">
    <property type="protein sequence ID" value="AET4Gv20594200.18"/>
    <property type="gene ID" value="AET4Gv20594200"/>
</dbReference>
<dbReference type="Proteomes" id="UP000015105">
    <property type="component" value="Chromosome 4D"/>
</dbReference>
<dbReference type="EnsemblPlants" id="AET4Gv20594200.9">
    <property type="protein sequence ID" value="AET4Gv20594200.9"/>
    <property type="gene ID" value="AET4Gv20594200"/>
</dbReference>
<keyword evidence="1" id="KW-0472">Membrane</keyword>
<sequence>MYSPPCSAAGSNGGQSFAAGANPLALLDHAMDFDEHVLFPMHNAGMQDGVQFYNPTAGGTELSRNMSMEKGLKGGKRKGSGEGSSTMHSQVMELQILSFPVLSSFIILGCISSFTYHTAGGNRCHVSERSQHGARWREGRRCC</sequence>